<evidence type="ECO:0000256" key="3">
    <source>
        <dbReference type="ARBA" id="ARBA00022737"/>
    </source>
</evidence>
<dbReference type="SMART" id="SM00284">
    <property type="entry name" value="OLF"/>
    <property type="match status" value="1"/>
</dbReference>
<comment type="caution">
    <text evidence="7">The sequence shown here is derived from an EMBL/GenBank/DDBJ whole genome shotgun (WGS) entry which is preliminary data.</text>
</comment>
<sequence length="582" mass="65591">RDYSSLVMAASKPPPEPSLSPFSKKALTVNFILLVLLYGHVLWRISTLDTTEFNLPERSKRDVSKILPADLEDYTVIIGQDTIIPKVVFERSCDRIHHYCADKDMKLVGFMGPRGEPGHEGPVGPPGRRGHMGSIGPSGLVGDEGEAGPPGIDGKCNCSFPHLYVQRIPIPGPPIIQIEEKMVPVPVVVVKEVEVSKLVPFEPTPPGFAPPPGWSPGMPRPDLSKTRIIPRYTTSGRRRPRPTTTTTTEAPTTTLPPYFYDENGTLLYTSWEEYANVTNLTTTEPPYLGPPTLGYNRRECVLAAVGIPVLHAESQYGEVGSWMRDANPSSSWMSEKRWITDGFASPVLYEYESERQLTNKKQKIKYYVDYLASGTGSVVYNGSYFYHRHGSNHIVRYDMDSSVQVQKELDGLAFKDCARLPDHTFEKCNESTRDPWLYNRAHNYVDYAVDENGLWVIYINGDTGGLRVAKLETDLTVVQSWEINDINGTELADSFVMCGVLYGLESAEERDTFISFAYDLYRNESIAGEVPWYNPYRGLTMLDFNPSDGRLYFFDKRRLLSVNVRMEDMDEDVPQEEDWSSI</sequence>
<gene>
    <name evidence="7" type="ORF">PMAYCL1PPCAC_22144</name>
</gene>
<feature type="non-terminal residue" evidence="7">
    <location>
        <position position="1"/>
    </location>
</feature>
<comment type="subcellular location">
    <subcellularLocation>
        <location evidence="1">Secreted</location>
    </subcellularLocation>
</comment>
<evidence type="ECO:0000259" key="6">
    <source>
        <dbReference type="PROSITE" id="PS51132"/>
    </source>
</evidence>
<name>A0AAN5CWL6_9BILA</name>
<evidence type="ECO:0000256" key="2">
    <source>
        <dbReference type="ARBA" id="ARBA00022525"/>
    </source>
</evidence>
<dbReference type="InterPro" id="IPR003112">
    <property type="entry name" value="Olfac-like_dom"/>
</dbReference>
<dbReference type="InterPro" id="IPR050605">
    <property type="entry name" value="Olfactomedin-like_domain"/>
</dbReference>
<accession>A0AAN5CWL6</accession>
<dbReference type="Pfam" id="PF01391">
    <property type="entry name" value="Collagen"/>
    <property type="match status" value="1"/>
</dbReference>
<evidence type="ECO:0000313" key="7">
    <source>
        <dbReference type="EMBL" id="GMR51949.1"/>
    </source>
</evidence>
<keyword evidence="8" id="KW-1185">Reference proteome</keyword>
<dbReference type="PANTHER" id="PTHR23192">
    <property type="entry name" value="OLFACTOMEDIN-RELATED"/>
    <property type="match status" value="1"/>
</dbReference>
<keyword evidence="3" id="KW-0677">Repeat</keyword>
<evidence type="ECO:0000256" key="5">
    <source>
        <dbReference type="SAM" id="MobiDB-lite"/>
    </source>
</evidence>
<feature type="compositionally biased region" description="Low complexity" evidence="5">
    <location>
        <begin position="242"/>
        <end position="256"/>
    </location>
</feature>
<dbReference type="Proteomes" id="UP001328107">
    <property type="component" value="Unassembled WGS sequence"/>
</dbReference>
<dbReference type="GO" id="GO:0005615">
    <property type="term" value="C:extracellular space"/>
    <property type="evidence" value="ECO:0007669"/>
    <property type="project" value="TreeGrafter"/>
</dbReference>
<dbReference type="EMBL" id="BTRK01000005">
    <property type="protein sequence ID" value="GMR51949.1"/>
    <property type="molecule type" value="Genomic_DNA"/>
</dbReference>
<dbReference type="Pfam" id="PF02191">
    <property type="entry name" value="OLF"/>
    <property type="match status" value="1"/>
</dbReference>
<dbReference type="PROSITE" id="PS51132">
    <property type="entry name" value="OLF"/>
    <property type="match status" value="1"/>
</dbReference>
<comment type="caution">
    <text evidence="4">Lacks conserved residue(s) required for the propagation of feature annotation.</text>
</comment>
<organism evidence="7 8">
    <name type="scientific">Pristionchus mayeri</name>
    <dbReference type="NCBI Taxonomy" id="1317129"/>
    <lineage>
        <taxon>Eukaryota</taxon>
        <taxon>Metazoa</taxon>
        <taxon>Ecdysozoa</taxon>
        <taxon>Nematoda</taxon>
        <taxon>Chromadorea</taxon>
        <taxon>Rhabditida</taxon>
        <taxon>Rhabditina</taxon>
        <taxon>Diplogasteromorpha</taxon>
        <taxon>Diplogasteroidea</taxon>
        <taxon>Neodiplogasteridae</taxon>
        <taxon>Pristionchus</taxon>
    </lineage>
</organism>
<feature type="compositionally biased region" description="Pro residues" evidence="5">
    <location>
        <begin position="202"/>
        <end position="214"/>
    </location>
</feature>
<protein>
    <recommendedName>
        <fullName evidence="6">Olfactomedin-like domain-containing protein</fullName>
    </recommendedName>
</protein>
<evidence type="ECO:0000256" key="1">
    <source>
        <dbReference type="ARBA" id="ARBA00004613"/>
    </source>
</evidence>
<dbReference type="PANTHER" id="PTHR23192:SF83">
    <property type="entry name" value="OLFACTOMEDIN-LIKE DOMAIN-CONTAINING PROTEIN"/>
    <property type="match status" value="1"/>
</dbReference>
<dbReference type="InterPro" id="IPR008160">
    <property type="entry name" value="Collagen"/>
</dbReference>
<feature type="region of interest" description="Disordered" evidence="5">
    <location>
        <begin position="202"/>
        <end position="256"/>
    </location>
</feature>
<keyword evidence="2" id="KW-0964">Secreted</keyword>
<dbReference type="GO" id="GO:0007165">
    <property type="term" value="P:signal transduction"/>
    <property type="evidence" value="ECO:0007669"/>
    <property type="project" value="TreeGrafter"/>
</dbReference>
<proteinExistence type="predicted"/>
<evidence type="ECO:0000256" key="4">
    <source>
        <dbReference type="PROSITE-ProRule" id="PRU00446"/>
    </source>
</evidence>
<evidence type="ECO:0000313" key="8">
    <source>
        <dbReference type="Proteomes" id="UP001328107"/>
    </source>
</evidence>
<reference evidence="8" key="1">
    <citation type="submission" date="2022-10" db="EMBL/GenBank/DDBJ databases">
        <title>Genome assembly of Pristionchus species.</title>
        <authorList>
            <person name="Yoshida K."/>
            <person name="Sommer R.J."/>
        </authorList>
    </citation>
    <scope>NUCLEOTIDE SEQUENCE [LARGE SCALE GENOMIC DNA]</scope>
    <source>
        <strain evidence="8">RS5460</strain>
    </source>
</reference>
<feature type="domain" description="Olfactomedin-like" evidence="6">
    <location>
        <begin position="299"/>
        <end position="568"/>
    </location>
</feature>
<dbReference type="AlphaFoldDB" id="A0AAN5CWL6"/>